<keyword evidence="14" id="KW-0964">Secreted</keyword>
<dbReference type="SUPFAM" id="SSF48113">
    <property type="entry name" value="Heme-dependent peroxidases"/>
    <property type="match status" value="1"/>
</dbReference>
<evidence type="ECO:0000259" key="15">
    <source>
        <dbReference type="PROSITE" id="PS50873"/>
    </source>
</evidence>
<dbReference type="PRINTS" id="PR00458">
    <property type="entry name" value="PEROXIDASE"/>
</dbReference>
<keyword evidence="4 14" id="KW-0349">Heme</keyword>
<keyword evidence="11 14" id="KW-0106">Calcium</keyword>
<feature type="binding site" evidence="11">
    <location>
        <position position="77"/>
    </location>
    <ligand>
        <name>Ca(2+)</name>
        <dbReference type="ChEBI" id="CHEBI:29108"/>
        <label>1</label>
    </ligand>
</feature>
<dbReference type="Proteomes" id="UP000077202">
    <property type="component" value="Unassembled WGS sequence"/>
</dbReference>
<dbReference type="InterPro" id="IPR000823">
    <property type="entry name" value="Peroxidase_pln"/>
</dbReference>
<evidence type="ECO:0000256" key="9">
    <source>
        <dbReference type="PIRSR" id="PIRSR600823-1"/>
    </source>
</evidence>
<dbReference type="PROSITE" id="PS50873">
    <property type="entry name" value="PEROXIDASE_4"/>
    <property type="match status" value="1"/>
</dbReference>
<dbReference type="AlphaFoldDB" id="A0A176W6Y1"/>
<feature type="disulfide bond" evidence="13">
    <location>
        <begin position="73"/>
        <end position="78"/>
    </location>
</feature>
<dbReference type="PROSITE" id="PS00435">
    <property type="entry name" value="PEROXIDASE_1"/>
    <property type="match status" value="1"/>
</dbReference>
<reference evidence="16" key="2">
    <citation type="journal article" date="2019" name="Curr. Biol.">
        <title>Chromatin organization in early land plants reveals an ancestral association between H3K27me3, transposons, and constitutive heterochromatin.</title>
        <authorList>
            <person name="Montgomery S.A."/>
            <person name="Tanizawa Y."/>
            <person name="Galik B."/>
            <person name="Wang N."/>
            <person name="Ito T."/>
            <person name="Mochizuki T."/>
            <person name="Akimcheva S."/>
            <person name="Bowman J."/>
            <person name="Cognat V."/>
            <person name="Drouard L."/>
            <person name="Ekker H."/>
            <person name="Houng S."/>
            <person name="Kohchi T."/>
            <person name="Lin S."/>
            <person name="Liu L.D."/>
            <person name="Nakamura Y."/>
            <person name="Valeeva L.R."/>
            <person name="Shakirov E.V."/>
            <person name="Shippen D.E."/>
            <person name="Wei W."/>
            <person name="Yagura M."/>
            <person name="Yamaoka S."/>
            <person name="Yamato K.T."/>
            <person name="Liu C."/>
            <person name="Berger F."/>
        </authorList>
    </citation>
    <scope>NUCLEOTIDE SEQUENCE [LARGE SCALE GENOMIC DNA]</scope>
    <source>
        <strain evidence="16">Tak-1</strain>
    </source>
</reference>
<dbReference type="GO" id="GO:0006979">
    <property type="term" value="P:response to oxidative stress"/>
    <property type="evidence" value="ECO:0007669"/>
    <property type="project" value="UniProtKB-UniRule"/>
</dbReference>
<dbReference type="InterPro" id="IPR019793">
    <property type="entry name" value="Peroxidases_heam-ligand_BS"/>
</dbReference>
<keyword evidence="14" id="KW-0376">Hydrogen peroxide</keyword>
<feature type="binding site" evidence="10">
    <location>
        <position position="170"/>
    </location>
    <ligand>
        <name>substrate</name>
    </ligand>
</feature>
<name>A0A176W6Y1_MARPO</name>
<organism evidence="17 18">
    <name type="scientific">Marchantia polymorpha subsp. ruderalis</name>
    <dbReference type="NCBI Taxonomy" id="1480154"/>
    <lineage>
        <taxon>Eukaryota</taxon>
        <taxon>Viridiplantae</taxon>
        <taxon>Streptophyta</taxon>
        <taxon>Embryophyta</taxon>
        <taxon>Marchantiophyta</taxon>
        <taxon>Marchantiopsida</taxon>
        <taxon>Marchantiidae</taxon>
        <taxon>Marchantiales</taxon>
        <taxon>Marchantiaceae</taxon>
        <taxon>Marchantia</taxon>
    </lineage>
</organism>
<evidence type="ECO:0000313" key="18">
    <source>
        <dbReference type="Proteomes" id="UP000077202"/>
    </source>
</evidence>
<protein>
    <recommendedName>
        <fullName evidence="14">Peroxidase</fullName>
        <ecNumber evidence="14">1.11.1.7</ecNumber>
    </recommendedName>
</protein>
<dbReference type="InterPro" id="IPR010255">
    <property type="entry name" value="Haem_peroxidase_sf"/>
</dbReference>
<evidence type="ECO:0000256" key="10">
    <source>
        <dbReference type="PIRSR" id="PIRSR600823-2"/>
    </source>
</evidence>
<proteinExistence type="inferred from homology"/>
<dbReference type="Proteomes" id="UP001162541">
    <property type="component" value="Chromosome 3"/>
</dbReference>
<keyword evidence="6 14" id="KW-0560">Oxidoreductase</keyword>
<feature type="chain" id="PRO_5042304658" description="Peroxidase" evidence="14">
    <location>
        <begin position="30"/>
        <end position="333"/>
    </location>
</feature>
<feature type="active site" description="Proton acceptor" evidence="9">
    <location>
        <position position="71"/>
    </location>
</feature>
<feature type="binding site" evidence="11">
    <location>
        <position position="255"/>
    </location>
    <ligand>
        <name>Ca(2+)</name>
        <dbReference type="ChEBI" id="CHEBI:29108"/>
        <label>2</label>
    </ligand>
</feature>
<comment type="function">
    <text evidence="14">Removal of H(2)O(2), oxidation of toxic reductants, biosynthesis and degradation of lignin, suberization, auxin catabolism, response to environmental stresses such as wounding, pathogen attack and oxidative stress.</text>
</comment>
<dbReference type="PROSITE" id="PS00436">
    <property type="entry name" value="PEROXIDASE_2"/>
    <property type="match status" value="1"/>
</dbReference>
<gene>
    <name evidence="17" type="ORF">AXG93_2334s1100</name>
    <name evidence="16" type="ORF">Mp_3g15330</name>
</gene>
<keyword evidence="7 11" id="KW-0408">Iron</keyword>
<evidence type="ECO:0000256" key="13">
    <source>
        <dbReference type="PIRSR" id="PIRSR600823-5"/>
    </source>
</evidence>
<feature type="site" description="Transition state stabilizer" evidence="12">
    <location>
        <position position="67"/>
    </location>
</feature>
<dbReference type="CDD" id="cd00693">
    <property type="entry name" value="secretory_peroxidase"/>
    <property type="match status" value="1"/>
</dbReference>
<dbReference type="Pfam" id="PF00141">
    <property type="entry name" value="peroxidase"/>
    <property type="match status" value="1"/>
</dbReference>
<dbReference type="FunFam" id="1.10.420.10:FF:000001">
    <property type="entry name" value="Peroxidase"/>
    <property type="match status" value="1"/>
</dbReference>
<dbReference type="InterPro" id="IPR002016">
    <property type="entry name" value="Haem_peroxidase"/>
</dbReference>
<reference evidence="17 18" key="1">
    <citation type="submission" date="2016-03" db="EMBL/GenBank/DDBJ databases">
        <title>Mechanisms controlling the formation of the plant cell surface in tip-growing cells are functionally conserved among land plants.</title>
        <authorList>
            <person name="Honkanen S."/>
            <person name="Jones V.A."/>
            <person name="Morieri G."/>
            <person name="Champion C."/>
            <person name="Hetherington A.J."/>
            <person name="Kelly S."/>
            <person name="Saint-Marcoux D."/>
            <person name="Proust H."/>
            <person name="Prescott H."/>
            <person name="Dolan L."/>
        </authorList>
    </citation>
    <scope>NUCLEOTIDE SEQUENCE [LARGE SCALE GENOMIC DNA]</scope>
    <source>
        <strain evidence="18">cv. Tak-1 and cv. Tak-2</strain>
        <tissue evidence="17">Whole gametophyte</tissue>
    </source>
</reference>
<keyword evidence="5 11" id="KW-0479">Metal-binding</keyword>
<dbReference type="GO" id="GO:0005576">
    <property type="term" value="C:extracellular region"/>
    <property type="evidence" value="ECO:0007669"/>
    <property type="project" value="UniProtKB-SubCell"/>
</dbReference>
<evidence type="ECO:0000313" key="19">
    <source>
        <dbReference type="Proteomes" id="UP001162541"/>
    </source>
</evidence>
<evidence type="ECO:0000256" key="11">
    <source>
        <dbReference type="PIRSR" id="PIRSR600823-3"/>
    </source>
</evidence>
<keyword evidence="8 13" id="KW-1015">Disulfide bond</keyword>
<keyword evidence="14" id="KW-0732">Signal</keyword>
<dbReference type="GO" id="GO:0046872">
    <property type="term" value="F:metal ion binding"/>
    <property type="evidence" value="ECO:0007669"/>
    <property type="project" value="UniProtKB-UniRule"/>
</dbReference>
<feature type="binding site" evidence="11">
    <location>
        <position position="75"/>
    </location>
    <ligand>
        <name>Ca(2+)</name>
        <dbReference type="ChEBI" id="CHEBI:29108"/>
        <label>1</label>
    </ligand>
</feature>
<feature type="binding site" evidence="11">
    <location>
        <position position="201"/>
    </location>
    <ligand>
        <name>Ca(2+)</name>
        <dbReference type="ChEBI" id="CHEBI:29108"/>
        <label>2</label>
    </ligand>
</feature>
<dbReference type="InterPro" id="IPR019794">
    <property type="entry name" value="Peroxidases_AS"/>
</dbReference>
<feature type="disulfide bond" evidence="13">
    <location>
        <begin position="40"/>
        <end position="122"/>
    </location>
</feature>
<dbReference type="Gene3D" id="1.10.520.10">
    <property type="match status" value="1"/>
</dbReference>
<evidence type="ECO:0000256" key="12">
    <source>
        <dbReference type="PIRSR" id="PIRSR600823-4"/>
    </source>
</evidence>
<dbReference type="EC" id="1.11.1.7" evidence="14"/>
<keyword evidence="18" id="KW-1185">Reference proteome</keyword>
<feature type="disulfide bond" evidence="13">
    <location>
        <begin position="128"/>
        <end position="327"/>
    </location>
</feature>
<feature type="signal peptide" evidence="14">
    <location>
        <begin position="1"/>
        <end position="29"/>
    </location>
</feature>
<dbReference type="InterPro" id="IPR033905">
    <property type="entry name" value="Secretory_peroxidase"/>
</dbReference>
<dbReference type="EMBL" id="LVLJ01001809">
    <property type="protein sequence ID" value="OAE27886.1"/>
    <property type="molecule type" value="Genomic_DNA"/>
</dbReference>
<feature type="binding site" description="axial binding residue" evidence="11">
    <location>
        <position position="200"/>
    </location>
    <ligand>
        <name>heme b</name>
        <dbReference type="ChEBI" id="CHEBI:60344"/>
    </ligand>
    <ligandPart>
        <name>Fe</name>
        <dbReference type="ChEBI" id="CHEBI:18248"/>
    </ligandPart>
</feature>
<comment type="catalytic activity">
    <reaction evidence="1 14">
        <text>2 a phenolic donor + H2O2 = 2 a phenolic radical donor + 2 H2O</text>
        <dbReference type="Rhea" id="RHEA:56136"/>
        <dbReference type="ChEBI" id="CHEBI:15377"/>
        <dbReference type="ChEBI" id="CHEBI:16240"/>
        <dbReference type="ChEBI" id="CHEBI:139520"/>
        <dbReference type="ChEBI" id="CHEBI:139521"/>
        <dbReference type="EC" id="1.11.1.7"/>
    </reaction>
</comment>
<comment type="similarity">
    <text evidence="2">Belongs to the peroxidase family. Ascorbate peroxidase subfamily.</text>
</comment>
<evidence type="ECO:0000256" key="2">
    <source>
        <dbReference type="ARBA" id="ARBA00006873"/>
    </source>
</evidence>
<comment type="cofactor">
    <cofactor evidence="11 14">
        <name>heme b</name>
        <dbReference type="ChEBI" id="CHEBI:60344"/>
    </cofactor>
    <text evidence="11 14">Binds 1 heme b (iron(II)-protoporphyrin IX) group per subunit.</text>
</comment>
<feature type="binding site" evidence="11">
    <location>
        <position position="95"/>
    </location>
    <ligand>
        <name>Ca(2+)</name>
        <dbReference type="ChEBI" id="CHEBI:29108"/>
        <label>1</label>
    </ligand>
</feature>
<dbReference type="PANTHER" id="PTHR31388:SF5">
    <property type="entry name" value="PEROXIDASE"/>
    <property type="match status" value="1"/>
</dbReference>
<evidence type="ECO:0000313" key="16">
    <source>
        <dbReference type="EMBL" id="BBN05705.1"/>
    </source>
</evidence>
<dbReference type="GO" id="GO:0020037">
    <property type="term" value="F:heme binding"/>
    <property type="evidence" value="ECO:0007669"/>
    <property type="project" value="UniProtKB-UniRule"/>
</dbReference>
<evidence type="ECO:0000256" key="1">
    <source>
        <dbReference type="ARBA" id="ARBA00000189"/>
    </source>
</evidence>
<sequence>MAEASQKLSMFWFLTISIVATLLVSPASGQLSTGFYSRTCPSVLSTVRSTMTSAVRSDGRVGASLLRMHFHDCFVQGCEASVLLDDVPSAGLIGEKNVGANAGSLRGFQVIDNIKSALENQCPGTVSCADILAIAARDGVNLAGGPSWNVELGRRDGISANAAAVGTNLPGPGSSAGQIIAQFGAQGLDTTDVVALSGGHTFGKSQCFQFSGRLFNFANTGAPDPSIDPALLGRLQAACPQGGNGAALVDFDQATPGQFDSSYYNNLLINRGLLTSDQTLQNSGQTTNTVTAFTDQNTFFSQFSRSMIKMGRIGVLTGSAGQIRTNCRRVNSG</sequence>
<accession>A0A176W6Y1</accession>
<feature type="binding site" evidence="11">
    <location>
        <position position="81"/>
    </location>
    <ligand>
        <name>Ca(2+)</name>
        <dbReference type="ChEBI" id="CHEBI:29108"/>
        <label>1</label>
    </ligand>
</feature>
<comment type="cofactor">
    <cofactor evidence="11 14">
        <name>Ca(2+)</name>
        <dbReference type="ChEBI" id="CHEBI:29108"/>
    </cofactor>
    <text evidence="11 14">Binds 2 calcium ions per subunit.</text>
</comment>
<dbReference type="PANTHER" id="PTHR31388">
    <property type="entry name" value="PEROXIDASE 72-RELATED"/>
    <property type="match status" value="1"/>
</dbReference>
<dbReference type="PRINTS" id="PR00461">
    <property type="entry name" value="PLPEROXIDASE"/>
</dbReference>
<evidence type="ECO:0000256" key="6">
    <source>
        <dbReference type="ARBA" id="ARBA00023002"/>
    </source>
</evidence>
<comment type="similarity">
    <text evidence="14">Belongs to the peroxidase family. Classical plant (class III) peroxidase subfamily.</text>
</comment>
<feature type="disulfide bond" evidence="13">
    <location>
        <begin position="207"/>
        <end position="239"/>
    </location>
</feature>
<dbReference type="Gene3D" id="1.10.420.10">
    <property type="entry name" value="Peroxidase, domain 2"/>
    <property type="match status" value="1"/>
</dbReference>
<feature type="binding site" evidence="11">
    <location>
        <position position="72"/>
    </location>
    <ligand>
        <name>Ca(2+)</name>
        <dbReference type="ChEBI" id="CHEBI:29108"/>
        <label>1</label>
    </ligand>
</feature>
<dbReference type="FunFam" id="1.10.520.10:FF:000009">
    <property type="entry name" value="Peroxidase"/>
    <property type="match status" value="1"/>
</dbReference>
<evidence type="ECO:0000313" key="17">
    <source>
        <dbReference type="EMBL" id="OAE27886.1"/>
    </source>
</evidence>
<feature type="domain" description="Plant heme peroxidase family profile" evidence="15">
    <location>
        <begin position="30"/>
        <end position="331"/>
    </location>
</feature>
<dbReference type="GO" id="GO:0140825">
    <property type="term" value="F:lactoperoxidase activity"/>
    <property type="evidence" value="ECO:0007669"/>
    <property type="project" value="UniProtKB-EC"/>
</dbReference>
<evidence type="ECO:0000256" key="3">
    <source>
        <dbReference type="ARBA" id="ARBA00022559"/>
    </source>
</evidence>
<reference evidence="19" key="3">
    <citation type="journal article" date="2020" name="Curr. Biol.">
        <title>Chromatin organization in early land plants reveals an ancestral association between H3K27me3, transposons, and constitutive heterochromatin.</title>
        <authorList>
            <person name="Montgomery S.A."/>
            <person name="Tanizawa Y."/>
            <person name="Galik B."/>
            <person name="Wang N."/>
            <person name="Ito T."/>
            <person name="Mochizuki T."/>
            <person name="Akimcheva S."/>
            <person name="Bowman J.L."/>
            <person name="Cognat V."/>
            <person name="Marechal-Drouard L."/>
            <person name="Ekker H."/>
            <person name="Hong S.F."/>
            <person name="Kohchi T."/>
            <person name="Lin S.S."/>
            <person name="Liu L.D."/>
            <person name="Nakamura Y."/>
            <person name="Valeeva L.R."/>
            <person name="Shakirov E.V."/>
            <person name="Shippen D.E."/>
            <person name="Wei W.L."/>
            <person name="Yagura M."/>
            <person name="Yamaoka S."/>
            <person name="Yamato K.T."/>
            <person name="Liu C."/>
            <person name="Berger F."/>
        </authorList>
    </citation>
    <scope>NUCLEOTIDE SEQUENCE [LARGE SCALE GENOMIC DNA]</scope>
    <source>
        <strain evidence="19">Tak-1</strain>
    </source>
</reference>
<evidence type="ECO:0000256" key="14">
    <source>
        <dbReference type="RuleBase" id="RU362060"/>
    </source>
</evidence>
<comment type="subcellular location">
    <subcellularLocation>
        <location evidence="14">Secreted</location>
    </subcellularLocation>
</comment>
<evidence type="ECO:0000256" key="5">
    <source>
        <dbReference type="ARBA" id="ARBA00022723"/>
    </source>
</evidence>
<feature type="binding site" evidence="11">
    <location>
        <position position="260"/>
    </location>
    <ligand>
        <name>Ca(2+)</name>
        <dbReference type="ChEBI" id="CHEBI:29108"/>
        <label>2</label>
    </ligand>
</feature>
<keyword evidence="3 14" id="KW-0575">Peroxidase</keyword>
<evidence type="ECO:0000256" key="8">
    <source>
        <dbReference type="ARBA" id="ARBA00023157"/>
    </source>
</evidence>
<dbReference type="EMBL" id="AP019868">
    <property type="protein sequence ID" value="BBN05705.1"/>
    <property type="molecule type" value="Genomic_DNA"/>
</dbReference>
<evidence type="ECO:0000256" key="7">
    <source>
        <dbReference type="ARBA" id="ARBA00023004"/>
    </source>
</evidence>
<dbReference type="GO" id="GO:0042744">
    <property type="term" value="P:hydrogen peroxide catabolic process"/>
    <property type="evidence" value="ECO:0007669"/>
    <property type="project" value="UniProtKB-KW"/>
</dbReference>
<feature type="binding site" evidence="11">
    <location>
        <position position="252"/>
    </location>
    <ligand>
        <name>Ca(2+)</name>
        <dbReference type="ChEBI" id="CHEBI:29108"/>
        <label>2</label>
    </ligand>
</feature>
<evidence type="ECO:0000256" key="4">
    <source>
        <dbReference type="ARBA" id="ARBA00022617"/>
    </source>
</evidence>